<accession>A0AAJ7SZV1</accession>
<dbReference type="AlphaFoldDB" id="A0AAJ7SZV1"/>
<keyword evidence="1 2" id="KW-0479">Metal-binding</keyword>
<reference evidence="4" key="2">
    <citation type="submission" date="2025-05" db="UniProtKB">
        <authorList>
            <consortium name="RefSeq"/>
        </authorList>
    </citation>
    <scope>NUCLEOTIDE SEQUENCE [LARGE SCALE GENOMIC DNA]</scope>
    <source>
        <tissue evidence="6">Sperm</tissue>
    </source>
</reference>
<dbReference type="KEGG" id="pmrn:116941485"/>
<dbReference type="GeneID" id="116941485"/>
<dbReference type="Pfam" id="PF01400">
    <property type="entry name" value="Astacin"/>
    <property type="match status" value="1"/>
</dbReference>
<keyword evidence="1 2" id="KW-0645">Protease</keyword>
<dbReference type="PRINTS" id="PR00480">
    <property type="entry name" value="ASTACIN"/>
</dbReference>
<dbReference type="GO" id="GO:0006508">
    <property type="term" value="P:proteolysis"/>
    <property type="evidence" value="ECO:0007669"/>
    <property type="project" value="UniProtKB-KW"/>
</dbReference>
<feature type="active site" evidence="1">
    <location>
        <position position="36"/>
    </location>
</feature>
<keyword evidence="1 2" id="KW-0862">Zinc</keyword>
<protein>
    <recommendedName>
        <fullName evidence="2">Metalloendopeptidase</fullName>
        <ecNumber evidence="2">3.4.24.-</ecNumber>
    </recommendedName>
</protein>
<feature type="binding site" evidence="1">
    <location>
        <position position="39"/>
    </location>
    <ligand>
        <name>Zn(2+)</name>
        <dbReference type="ChEBI" id="CHEBI:29105"/>
        <note>catalytic</note>
    </ligand>
</feature>
<evidence type="ECO:0000256" key="2">
    <source>
        <dbReference type="RuleBase" id="RU361183"/>
    </source>
</evidence>
<sequence>MGIFATRSWSFLGKKGGAQSLSLEPRKVTKGVILHELMHALGFHHEHCRSDRDQHMKVHEDNVEEDELGQFKRLECSGCGEDLPYDYLSIMHYGRYASSSDYMSETITPTTAAEAPIGQRSGLSPTETAALCETLQEPPRPTQDPAVQAEMIEQILTHHWHGLQLEQMEAMKKNKEAQERQGVVFVSTPVDRKIKEALEAPPISS</sequence>
<dbReference type="InterPro" id="IPR024079">
    <property type="entry name" value="MetalloPept_cat_dom_sf"/>
</dbReference>
<dbReference type="RefSeq" id="XP_032808526.1">
    <property type="nucleotide sequence ID" value="XM_032952635.1"/>
</dbReference>
<proteinExistence type="predicted"/>
<gene>
    <name evidence="5 6 7" type="primary">LOC116941485</name>
</gene>
<dbReference type="PANTHER" id="PTHR10127">
    <property type="entry name" value="DISCOIDIN, CUB, EGF, LAMININ , AND ZINC METALLOPROTEASE DOMAIN CONTAINING"/>
    <property type="match status" value="1"/>
</dbReference>
<dbReference type="GO" id="GO:0004222">
    <property type="term" value="F:metalloendopeptidase activity"/>
    <property type="evidence" value="ECO:0007669"/>
    <property type="project" value="UniProtKB-UniRule"/>
</dbReference>
<dbReference type="GO" id="GO:0008270">
    <property type="term" value="F:zinc ion binding"/>
    <property type="evidence" value="ECO:0007669"/>
    <property type="project" value="UniProtKB-UniRule"/>
</dbReference>
<comment type="caution">
    <text evidence="1">Lacks conserved residue(s) required for the propagation of feature annotation.</text>
</comment>
<dbReference type="PROSITE" id="PS51864">
    <property type="entry name" value="ASTACIN"/>
    <property type="match status" value="1"/>
</dbReference>
<feature type="binding site" evidence="1">
    <location>
        <position position="45"/>
    </location>
    <ligand>
        <name>Zn(2+)</name>
        <dbReference type="ChEBI" id="CHEBI:29105"/>
        <note>catalytic</note>
    </ligand>
</feature>
<name>A0AAJ7SZV1_PETMA</name>
<dbReference type="SUPFAM" id="SSF55486">
    <property type="entry name" value="Metalloproteases ('zincins'), catalytic domain"/>
    <property type="match status" value="1"/>
</dbReference>
<feature type="binding site" evidence="1">
    <location>
        <position position="35"/>
    </location>
    <ligand>
        <name>Zn(2+)</name>
        <dbReference type="ChEBI" id="CHEBI:29105"/>
        <note>catalytic</note>
    </ligand>
</feature>
<evidence type="ECO:0000256" key="1">
    <source>
        <dbReference type="PROSITE-ProRule" id="PRU01211"/>
    </source>
</evidence>
<reference evidence="5 7" key="1">
    <citation type="submission" date="2025-04" db="UniProtKB">
        <authorList>
            <consortium name="RefSeq"/>
        </authorList>
    </citation>
    <scope>IDENTIFICATION</scope>
    <source>
        <tissue evidence="5 7">Sperm</tissue>
    </source>
</reference>
<dbReference type="RefSeq" id="XP_032808693.1">
    <property type="nucleotide sequence ID" value="XM_032952802.1"/>
</dbReference>
<keyword evidence="1 2" id="KW-0482">Metalloprotease</keyword>
<organism evidence="4 7">
    <name type="scientific">Petromyzon marinus</name>
    <name type="common">Sea lamprey</name>
    <dbReference type="NCBI Taxonomy" id="7757"/>
    <lineage>
        <taxon>Eukaryota</taxon>
        <taxon>Metazoa</taxon>
        <taxon>Chordata</taxon>
        <taxon>Craniata</taxon>
        <taxon>Vertebrata</taxon>
        <taxon>Cyclostomata</taxon>
        <taxon>Hyperoartia</taxon>
        <taxon>Petromyzontiformes</taxon>
        <taxon>Petromyzontidae</taxon>
        <taxon>Petromyzon</taxon>
    </lineage>
</organism>
<evidence type="ECO:0000313" key="6">
    <source>
        <dbReference type="RefSeq" id="XP_032808611.1"/>
    </source>
</evidence>
<dbReference type="Proteomes" id="UP001318040">
    <property type="component" value="Chromosome 1"/>
</dbReference>
<feature type="domain" description="Peptidase M12A" evidence="3">
    <location>
        <begin position="1"/>
        <end position="139"/>
    </location>
</feature>
<evidence type="ECO:0000313" key="4">
    <source>
        <dbReference type="Proteomes" id="UP001318040"/>
    </source>
</evidence>
<evidence type="ECO:0000313" key="7">
    <source>
        <dbReference type="RefSeq" id="XP_032808693.1"/>
    </source>
</evidence>
<dbReference type="InterPro" id="IPR001506">
    <property type="entry name" value="Peptidase_M12A"/>
</dbReference>
<dbReference type="RefSeq" id="XP_032808611.1">
    <property type="nucleotide sequence ID" value="XM_032952720.1"/>
</dbReference>
<keyword evidence="1 2" id="KW-0378">Hydrolase</keyword>
<dbReference type="Gene3D" id="3.40.390.10">
    <property type="entry name" value="Collagenase (Catalytic Domain)"/>
    <property type="match status" value="1"/>
</dbReference>
<evidence type="ECO:0000259" key="3">
    <source>
        <dbReference type="PROSITE" id="PS51864"/>
    </source>
</evidence>
<keyword evidence="4" id="KW-1185">Reference proteome</keyword>
<dbReference type="PANTHER" id="PTHR10127:SF899">
    <property type="entry name" value="ASTACIN-LIKE METALLOENDOPEPTIDASE-RELATED"/>
    <property type="match status" value="1"/>
</dbReference>
<evidence type="ECO:0000313" key="5">
    <source>
        <dbReference type="RefSeq" id="XP_032808526.1"/>
    </source>
</evidence>
<comment type="cofactor">
    <cofactor evidence="1 2">
        <name>Zn(2+)</name>
        <dbReference type="ChEBI" id="CHEBI:29105"/>
    </cofactor>
    <text evidence="1 2">Binds 1 zinc ion per subunit.</text>
</comment>
<dbReference type="EC" id="3.4.24.-" evidence="2"/>